<accession>A0ACC0KZH0</accession>
<sequence length="214" mass="25063">MCVWEDSVQADLRRLQVDDWQEAAHDRDRWRALVSEAKTLFGSLSQIKRLILLVLIFNYGTCLPLEDKQTEATTDNVEEEIQKTVNVVSYIQNFKNIMADYVNTQYKNLTIDDMEKIKITLEEFLINFANDLRETVELQQKNLTFEAKEEIQDGLPDTTFVEIKDRMKTEFPDIKEDTANEIIFKLRKNLFITRQKIDNIINNSEKAAAEYALD</sequence>
<protein>
    <submittedName>
        <fullName evidence="1">Uncharacterized protein</fullName>
    </submittedName>
</protein>
<dbReference type="EMBL" id="CM046109">
    <property type="protein sequence ID" value="KAI8441730.1"/>
    <property type="molecule type" value="Genomic_DNA"/>
</dbReference>
<keyword evidence="2" id="KW-1185">Reference proteome</keyword>
<evidence type="ECO:0000313" key="1">
    <source>
        <dbReference type="EMBL" id="KAI8441730.1"/>
    </source>
</evidence>
<name>A0ACC0KZH0_CHOFU</name>
<dbReference type="Proteomes" id="UP001064048">
    <property type="component" value="Chromosome 9"/>
</dbReference>
<evidence type="ECO:0000313" key="2">
    <source>
        <dbReference type="Proteomes" id="UP001064048"/>
    </source>
</evidence>
<gene>
    <name evidence="1" type="ORF">MSG28_005430</name>
</gene>
<comment type="caution">
    <text evidence="1">The sequence shown here is derived from an EMBL/GenBank/DDBJ whole genome shotgun (WGS) entry which is preliminary data.</text>
</comment>
<proteinExistence type="predicted"/>
<organism evidence="1 2">
    <name type="scientific">Choristoneura fumiferana</name>
    <name type="common">Spruce budworm moth</name>
    <name type="synonym">Archips fumiferana</name>
    <dbReference type="NCBI Taxonomy" id="7141"/>
    <lineage>
        <taxon>Eukaryota</taxon>
        <taxon>Metazoa</taxon>
        <taxon>Ecdysozoa</taxon>
        <taxon>Arthropoda</taxon>
        <taxon>Hexapoda</taxon>
        <taxon>Insecta</taxon>
        <taxon>Pterygota</taxon>
        <taxon>Neoptera</taxon>
        <taxon>Endopterygota</taxon>
        <taxon>Lepidoptera</taxon>
        <taxon>Glossata</taxon>
        <taxon>Ditrysia</taxon>
        <taxon>Tortricoidea</taxon>
        <taxon>Tortricidae</taxon>
        <taxon>Tortricinae</taxon>
        <taxon>Choristoneura</taxon>
    </lineage>
</organism>
<reference evidence="1 2" key="1">
    <citation type="journal article" date="2022" name="Genome Biol. Evol.">
        <title>The Spruce Budworm Genome: Reconstructing the Evolutionary History of Antifreeze Proteins.</title>
        <authorList>
            <person name="Beliveau C."/>
            <person name="Gagne P."/>
            <person name="Picq S."/>
            <person name="Vernygora O."/>
            <person name="Keeling C.I."/>
            <person name="Pinkney K."/>
            <person name="Doucet D."/>
            <person name="Wen F."/>
            <person name="Johnston J.S."/>
            <person name="Maaroufi H."/>
            <person name="Boyle B."/>
            <person name="Laroche J."/>
            <person name="Dewar K."/>
            <person name="Juretic N."/>
            <person name="Blackburn G."/>
            <person name="Nisole A."/>
            <person name="Brunet B."/>
            <person name="Brandao M."/>
            <person name="Lumley L."/>
            <person name="Duan J."/>
            <person name="Quan G."/>
            <person name="Lucarotti C.J."/>
            <person name="Roe A.D."/>
            <person name="Sperling F.A.H."/>
            <person name="Levesque R.C."/>
            <person name="Cusson M."/>
        </authorList>
    </citation>
    <scope>NUCLEOTIDE SEQUENCE [LARGE SCALE GENOMIC DNA]</scope>
    <source>
        <strain evidence="1">Glfc:IPQL:Cfum</strain>
    </source>
</reference>